<feature type="transmembrane region" description="Helical" evidence="7">
    <location>
        <begin position="419"/>
        <end position="440"/>
    </location>
</feature>
<evidence type="ECO:0000313" key="9">
    <source>
        <dbReference type="EMBL" id="SLM30635.1"/>
    </source>
</evidence>
<dbReference type="PANTHER" id="PTHR32309">
    <property type="entry name" value="TYROSINE-PROTEIN KINASE"/>
    <property type="match status" value="1"/>
</dbReference>
<evidence type="ECO:0000256" key="3">
    <source>
        <dbReference type="ARBA" id="ARBA00022692"/>
    </source>
</evidence>
<feature type="transmembrane region" description="Helical" evidence="7">
    <location>
        <begin position="481"/>
        <end position="503"/>
    </location>
</feature>
<keyword evidence="5 7" id="KW-0472">Membrane</keyword>
<evidence type="ECO:0000256" key="5">
    <source>
        <dbReference type="ARBA" id="ARBA00023136"/>
    </source>
</evidence>
<dbReference type="GO" id="GO:0004713">
    <property type="term" value="F:protein tyrosine kinase activity"/>
    <property type="evidence" value="ECO:0007669"/>
    <property type="project" value="TreeGrafter"/>
</dbReference>
<dbReference type="EMBL" id="FWEV01000153">
    <property type="protein sequence ID" value="SLM30635.1"/>
    <property type="molecule type" value="Genomic_DNA"/>
</dbReference>
<keyword evidence="4 7" id="KW-1133">Transmembrane helix</keyword>
<keyword evidence="6" id="KW-0175">Coiled coil</keyword>
<dbReference type="InterPro" id="IPR050445">
    <property type="entry name" value="Bact_polysacc_biosynth/exp"/>
</dbReference>
<keyword evidence="10" id="KW-1185">Reference proteome</keyword>
<evidence type="ECO:0000259" key="8">
    <source>
        <dbReference type="Pfam" id="PF02706"/>
    </source>
</evidence>
<feature type="coiled-coil region" evidence="6">
    <location>
        <begin position="331"/>
        <end position="382"/>
    </location>
</feature>
<protein>
    <submittedName>
        <fullName evidence="9">Lipopolysaccharide biosynthesis</fullName>
    </submittedName>
</protein>
<proteinExistence type="predicted"/>
<feature type="coiled-coil region" evidence="6">
    <location>
        <begin position="173"/>
        <end position="250"/>
    </location>
</feature>
<dbReference type="Pfam" id="PF02706">
    <property type="entry name" value="Wzz"/>
    <property type="match status" value="1"/>
</dbReference>
<organism evidence="9 10">
    <name type="scientific">Desulfamplus magnetovallimortis</name>
    <dbReference type="NCBI Taxonomy" id="1246637"/>
    <lineage>
        <taxon>Bacteria</taxon>
        <taxon>Pseudomonadati</taxon>
        <taxon>Thermodesulfobacteriota</taxon>
        <taxon>Desulfobacteria</taxon>
        <taxon>Desulfobacterales</taxon>
        <taxon>Desulfobacteraceae</taxon>
        <taxon>Desulfamplus</taxon>
    </lineage>
</organism>
<dbReference type="OrthoDB" id="9795292at2"/>
<dbReference type="InterPro" id="IPR003856">
    <property type="entry name" value="LPS_length_determ_N"/>
</dbReference>
<gene>
    <name evidence="9" type="ORF">MTBBW1_2360018</name>
</gene>
<sequence length="518" mass="58707">MEENVLGPQDIIAMINRRKWFMILPALLTITLSVCIAIVLPPVYKSESTILIKEQEIPGEYVKASMTSFAEQRIQSINQRVMTSARLQELIDRFNLYPELKEKKTADEIIAIMTSDIKLTPVNVEMADPRTGREKVATIAFTISYEGKNPAKTQQVVNTITSYYLSEDIQVREQQAEETVSFLNGELERVKKSMAEHEAMLSKFKEENIDSLPEFFQLSMQFLSRTENDIERQQERLNSLKERKESLETQLVSVSPNLDMGEEVRLKELEMQLANLKSKFTDQYPDVVKLKSEIEKIQKVVDAKRAENKGKPDNPVYINISSQLAGTLSDMASVREQIALLKKQAQEYRAKVSATPKVEETYNSLLADINNLKFKYNELQQKSMEASLSLSLQTEQKGERFTLIEPARLPEKPFKPNRLAIVLIGVVLGIGSGVGLAALVEFSDSSFRSAMTLERVTGFPVLVEIPRIVTFQDKVRRSFKLSVAVVTVILFVAGGLAAFHIYVMDLNVLYVKIMNRFS</sequence>
<evidence type="ECO:0000256" key="4">
    <source>
        <dbReference type="ARBA" id="ARBA00022989"/>
    </source>
</evidence>
<evidence type="ECO:0000313" key="10">
    <source>
        <dbReference type="Proteomes" id="UP000191931"/>
    </source>
</evidence>
<dbReference type="PANTHER" id="PTHR32309:SF13">
    <property type="entry name" value="FERRIC ENTEROBACTIN TRANSPORT PROTEIN FEPE"/>
    <property type="match status" value="1"/>
</dbReference>
<evidence type="ECO:0000256" key="6">
    <source>
        <dbReference type="SAM" id="Coils"/>
    </source>
</evidence>
<feature type="domain" description="Polysaccharide chain length determinant N-terminal" evidence="8">
    <location>
        <begin position="10"/>
        <end position="82"/>
    </location>
</feature>
<comment type="subcellular location">
    <subcellularLocation>
        <location evidence="1">Cell membrane</location>
        <topology evidence="1">Multi-pass membrane protein</topology>
    </subcellularLocation>
</comment>
<dbReference type="STRING" id="1246637.MTBBW1_2360018"/>
<keyword evidence="3 7" id="KW-0812">Transmembrane</keyword>
<reference evidence="9 10" key="1">
    <citation type="submission" date="2017-03" db="EMBL/GenBank/DDBJ databases">
        <authorList>
            <person name="Afonso C.L."/>
            <person name="Miller P.J."/>
            <person name="Scott M.A."/>
            <person name="Spackman E."/>
            <person name="Goraichik I."/>
            <person name="Dimitrov K.M."/>
            <person name="Suarez D.L."/>
            <person name="Swayne D.E."/>
        </authorList>
    </citation>
    <scope>NUCLEOTIDE SEQUENCE [LARGE SCALE GENOMIC DNA]</scope>
    <source>
        <strain evidence="9">PRJEB14757</strain>
    </source>
</reference>
<keyword evidence="2" id="KW-1003">Cell membrane</keyword>
<dbReference type="RefSeq" id="WP_080808935.1">
    <property type="nucleotide sequence ID" value="NZ_LT828563.1"/>
</dbReference>
<name>A0A1W1HE35_9BACT</name>
<evidence type="ECO:0000256" key="2">
    <source>
        <dbReference type="ARBA" id="ARBA00022475"/>
    </source>
</evidence>
<dbReference type="GO" id="GO:0005886">
    <property type="term" value="C:plasma membrane"/>
    <property type="evidence" value="ECO:0007669"/>
    <property type="project" value="UniProtKB-SubCell"/>
</dbReference>
<evidence type="ECO:0000256" key="7">
    <source>
        <dbReference type="SAM" id="Phobius"/>
    </source>
</evidence>
<accession>A0A1W1HE35</accession>
<dbReference type="Proteomes" id="UP000191931">
    <property type="component" value="Unassembled WGS sequence"/>
</dbReference>
<dbReference type="AlphaFoldDB" id="A0A1W1HE35"/>
<evidence type="ECO:0000256" key="1">
    <source>
        <dbReference type="ARBA" id="ARBA00004651"/>
    </source>
</evidence>
<feature type="transmembrane region" description="Helical" evidence="7">
    <location>
        <begin position="20"/>
        <end position="44"/>
    </location>
</feature>